<dbReference type="Proteomes" id="UP000054560">
    <property type="component" value="Unassembled WGS sequence"/>
</dbReference>
<dbReference type="GeneID" id="25905863"/>
<reference evidence="1 2" key="1">
    <citation type="submission" date="2011-02" db="EMBL/GenBank/DDBJ databases">
        <title>The Genome Sequence of Sphaeroforma arctica JP610.</title>
        <authorList>
            <consortium name="The Broad Institute Genome Sequencing Platform"/>
            <person name="Russ C."/>
            <person name="Cuomo C."/>
            <person name="Young S.K."/>
            <person name="Zeng Q."/>
            <person name="Gargeya S."/>
            <person name="Alvarado L."/>
            <person name="Berlin A."/>
            <person name="Chapman S.B."/>
            <person name="Chen Z."/>
            <person name="Freedman E."/>
            <person name="Gellesch M."/>
            <person name="Goldberg J."/>
            <person name="Griggs A."/>
            <person name="Gujja S."/>
            <person name="Heilman E."/>
            <person name="Heiman D."/>
            <person name="Howarth C."/>
            <person name="Mehta T."/>
            <person name="Neiman D."/>
            <person name="Pearson M."/>
            <person name="Roberts A."/>
            <person name="Saif S."/>
            <person name="Shea T."/>
            <person name="Shenoy N."/>
            <person name="Sisk P."/>
            <person name="Stolte C."/>
            <person name="Sykes S."/>
            <person name="White J."/>
            <person name="Yandava C."/>
            <person name="Burger G."/>
            <person name="Gray M.W."/>
            <person name="Holland P.W.H."/>
            <person name="King N."/>
            <person name="Lang F.B.F."/>
            <person name="Roger A.J."/>
            <person name="Ruiz-Trillo I."/>
            <person name="Haas B."/>
            <person name="Nusbaum C."/>
            <person name="Birren B."/>
        </authorList>
    </citation>
    <scope>NUCLEOTIDE SEQUENCE [LARGE SCALE GENOMIC DNA]</scope>
    <source>
        <strain evidence="1 2">JP610</strain>
    </source>
</reference>
<evidence type="ECO:0000313" key="1">
    <source>
        <dbReference type="EMBL" id="KNC82366.1"/>
    </source>
</evidence>
<sequence length="64" mass="7258">MEKNLWIMGTLLIRILNSESPAEKANLPLYQAIVSINGVEAACLNDEHLKTVLRRADKQLRVRV</sequence>
<dbReference type="AlphaFoldDB" id="A0A0L0G0J7"/>
<evidence type="ECO:0008006" key="3">
    <source>
        <dbReference type="Google" id="ProtNLM"/>
    </source>
</evidence>
<dbReference type="InterPro" id="IPR036034">
    <property type="entry name" value="PDZ_sf"/>
</dbReference>
<gene>
    <name evidence="1" type="ORF">SARC_05359</name>
</gene>
<proteinExistence type="predicted"/>
<keyword evidence="2" id="KW-1185">Reference proteome</keyword>
<accession>A0A0L0G0J7</accession>
<evidence type="ECO:0000313" key="2">
    <source>
        <dbReference type="Proteomes" id="UP000054560"/>
    </source>
</evidence>
<feature type="non-terminal residue" evidence="1">
    <location>
        <position position="64"/>
    </location>
</feature>
<dbReference type="SUPFAM" id="SSF50156">
    <property type="entry name" value="PDZ domain-like"/>
    <property type="match status" value="1"/>
</dbReference>
<protein>
    <recommendedName>
        <fullName evidence="3">PDZ domain-containing protein</fullName>
    </recommendedName>
</protein>
<dbReference type="EMBL" id="KQ241934">
    <property type="protein sequence ID" value="KNC82366.1"/>
    <property type="molecule type" value="Genomic_DNA"/>
</dbReference>
<name>A0A0L0G0J7_9EUKA</name>
<dbReference type="RefSeq" id="XP_014156268.1">
    <property type="nucleotide sequence ID" value="XM_014300793.1"/>
</dbReference>
<organism evidence="1 2">
    <name type="scientific">Sphaeroforma arctica JP610</name>
    <dbReference type="NCBI Taxonomy" id="667725"/>
    <lineage>
        <taxon>Eukaryota</taxon>
        <taxon>Ichthyosporea</taxon>
        <taxon>Ichthyophonida</taxon>
        <taxon>Sphaeroforma</taxon>
    </lineage>
</organism>